<evidence type="ECO:0000256" key="1">
    <source>
        <dbReference type="ARBA" id="ARBA00022729"/>
    </source>
</evidence>
<organism evidence="3">
    <name type="scientific">marine sediment metagenome</name>
    <dbReference type="NCBI Taxonomy" id="412755"/>
    <lineage>
        <taxon>unclassified sequences</taxon>
        <taxon>metagenomes</taxon>
        <taxon>ecological metagenomes</taxon>
    </lineage>
</organism>
<reference evidence="3" key="1">
    <citation type="journal article" date="2014" name="Front. Microbiol.">
        <title>High frequency of phylogenetically diverse reductive dehalogenase-homologous genes in deep subseafloor sedimentary metagenomes.</title>
        <authorList>
            <person name="Kawai M."/>
            <person name="Futagami T."/>
            <person name="Toyoda A."/>
            <person name="Takaki Y."/>
            <person name="Nishi S."/>
            <person name="Hori S."/>
            <person name="Arai W."/>
            <person name="Tsubouchi T."/>
            <person name="Morono Y."/>
            <person name="Uchiyama I."/>
            <person name="Ito T."/>
            <person name="Fujiyama A."/>
            <person name="Inagaki F."/>
            <person name="Takami H."/>
        </authorList>
    </citation>
    <scope>NUCLEOTIDE SEQUENCE</scope>
    <source>
        <strain evidence="3">Expedition CK06-06</strain>
    </source>
</reference>
<feature type="non-terminal residue" evidence="3">
    <location>
        <position position="276"/>
    </location>
</feature>
<dbReference type="Pfam" id="PF13458">
    <property type="entry name" value="Peripla_BP_6"/>
    <property type="match status" value="1"/>
</dbReference>
<feature type="domain" description="Leucine-binding protein" evidence="2">
    <location>
        <begin position="1"/>
        <end position="223"/>
    </location>
</feature>
<dbReference type="AlphaFoldDB" id="X1N4S3"/>
<dbReference type="Gene3D" id="3.40.50.2300">
    <property type="match status" value="2"/>
</dbReference>
<keyword evidence="1" id="KW-0732">Signal</keyword>
<dbReference type="SUPFAM" id="SSF53822">
    <property type="entry name" value="Periplasmic binding protein-like I"/>
    <property type="match status" value="1"/>
</dbReference>
<feature type="non-terminal residue" evidence="3">
    <location>
        <position position="1"/>
    </location>
</feature>
<gene>
    <name evidence="3" type="ORF">S06H3_33432</name>
</gene>
<evidence type="ECO:0000259" key="2">
    <source>
        <dbReference type="Pfam" id="PF13458"/>
    </source>
</evidence>
<sequence length="276" mass="30663">GFLCALTGPDAGWGLPGITGNMIFIDAVNKTGGLLVGGVRYPLAQYEFDDEAIASKALQGARELVLEHDVRFISAIGGNPCDAVHPFLSDSKVVYASLISADIKPDRPYCIAGGDVTPRIDMLRPMVVKWFLPRPEDLGRPLRWAVTSQDDTIGRCCQAWEVGCAIAEGWEIVYDKHYSIETTDFAPVVTAMMATNPDAISFNLSYPTFQCLLWEQCYLQGYEGIISQNYIDWEANLQKIPAQYAADRMGIDAFPRMDDPWFGSPSWQLSFTNIWD</sequence>
<evidence type="ECO:0000313" key="3">
    <source>
        <dbReference type="EMBL" id="GAI21860.1"/>
    </source>
</evidence>
<dbReference type="InterPro" id="IPR028082">
    <property type="entry name" value="Peripla_BP_I"/>
</dbReference>
<dbReference type="InterPro" id="IPR028081">
    <property type="entry name" value="Leu-bd"/>
</dbReference>
<dbReference type="EMBL" id="BARV01019952">
    <property type="protein sequence ID" value="GAI21860.1"/>
    <property type="molecule type" value="Genomic_DNA"/>
</dbReference>
<protein>
    <recommendedName>
        <fullName evidence="2">Leucine-binding protein domain-containing protein</fullName>
    </recommendedName>
</protein>
<accession>X1N4S3</accession>
<proteinExistence type="predicted"/>
<name>X1N4S3_9ZZZZ</name>
<comment type="caution">
    <text evidence="3">The sequence shown here is derived from an EMBL/GenBank/DDBJ whole genome shotgun (WGS) entry which is preliminary data.</text>
</comment>